<dbReference type="Proteomes" id="UP001604336">
    <property type="component" value="Unassembled WGS sequence"/>
</dbReference>
<evidence type="ECO:0000313" key="2">
    <source>
        <dbReference type="EMBL" id="KAL2466724.1"/>
    </source>
</evidence>
<keyword evidence="3" id="KW-1185">Reference proteome</keyword>
<organism evidence="2 3">
    <name type="scientific">Abeliophyllum distichum</name>
    <dbReference type="NCBI Taxonomy" id="126358"/>
    <lineage>
        <taxon>Eukaryota</taxon>
        <taxon>Viridiplantae</taxon>
        <taxon>Streptophyta</taxon>
        <taxon>Embryophyta</taxon>
        <taxon>Tracheophyta</taxon>
        <taxon>Spermatophyta</taxon>
        <taxon>Magnoliopsida</taxon>
        <taxon>eudicotyledons</taxon>
        <taxon>Gunneridae</taxon>
        <taxon>Pentapetalae</taxon>
        <taxon>asterids</taxon>
        <taxon>lamiids</taxon>
        <taxon>Lamiales</taxon>
        <taxon>Oleaceae</taxon>
        <taxon>Forsythieae</taxon>
        <taxon>Abeliophyllum</taxon>
    </lineage>
</organism>
<name>A0ABD1PSX2_9LAMI</name>
<reference evidence="3" key="1">
    <citation type="submission" date="2024-07" db="EMBL/GenBank/DDBJ databases">
        <title>Two chromosome-level genome assemblies of Korean endemic species Abeliophyllum distichum and Forsythia ovata (Oleaceae).</title>
        <authorList>
            <person name="Jang H."/>
        </authorList>
    </citation>
    <scope>NUCLEOTIDE SEQUENCE [LARGE SCALE GENOMIC DNA]</scope>
</reference>
<dbReference type="EMBL" id="JBFOLK010000013">
    <property type="protein sequence ID" value="KAL2466724.1"/>
    <property type="molecule type" value="Genomic_DNA"/>
</dbReference>
<proteinExistence type="predicted"/>
<sequence>MLFCESITDVEALSTLKGGLDMNLPFWRDVPNKNPTTFDQLVEMITEEITNENMILHRNRGGVAPNQAPRMNYGRGKGRPLPQSYQRRRDYLADPKSGVSYVASVQEGLLPPYLIQRAPSSMTEAYNYGMAAPTYYKAATSTLPILLPRQESPSHYYRVHQRYGHNTEDCREVENLANRREIN</sequence>
<comment type="caution">
    <text evidence="2">The sequence shown here is derived from an EMBL/GenBank/DDBJ whole genome shotgun (WGS) entry which is preliminary data.</text>
</comment>
<protein>
    <submittedName>
        <fullName evidence="2">Uncharacterized protein</fullName>
    </submittedName>
</protein>
<gene>
    <name evidence="2" type="ORF">Adt_42575</name>
</gene>
<evidence type="ECO:0000313" key="3">
    <source>
        <dbReference type="Proteomes" id="UP001604336"/>
    </source>
</evidence>
<accession>A0ABD1PSX2</accession>
<evidence type="ECO:0000256" key="1">
    <source>
        <dbReference type="SAM" id="MobiDB-lite"/>
    </source>
</evidence>
<feature type="region of interest" description="Disordered" evidence="1">
    <location>
        <begin position="60"/>
        <end position="83"/>
    </location>
</feature>
<dbReference type="AlphaFoldDB" id="A0ABD1PSX2"/>